<evidence type="ECO:0000313" key="2">
    <source>
        <dbReference type="EMBL" id="KYO42479.1"/>
    </source>
</evidence>
<reference evidence="2 3" key="1">
    <citation type="journal article" date="2012" name="Genome Biol.">
        <title>Sequencing three crocodilian genomes to illuminate the evolution of archosaurs and amniotes.</title>
        <authorList>
            <person name="St John J.A."/>
            <person name="Braun E.L."/>
            <person name="Isberg S.R."/>
            <person name="Miles L.G."/>
            <person name="Chong A.Y."/>
            <person name="Gongora J."/>
            <person name="Dalzell P."/>
            <person name="Moran C."/>
            <person name="Bed'hom B."/>
            <person name="Abzhanov A."/>
            <person name="Burgess S.C."/>
            <person name="Cooksey A.M."/>
            <person name="Castoe T.A."/>
            <person name="Crawford N.G."/>
            <person name="Densmore L.D."/>
            <person name="Drew J.C."/>
            <person name="Edwards S.V."/>
            <person name="Faircloth B.C."/>
            <person name="Fujita M.K."/>
            <person name="Greenwold M.J."/>
            <person name="Hoffmann F.G."/>
            <person name="Howard J.M."/>
            <person name="Iguchi T."/>
            <person name="Janes D.E."/>
            <person name="Khan S.Y."/>
            <person name="Kohno S."/>
            <person name="de Koning A.J."/>
            <person name="Lance S.L."/>
            <person name="McCarthy F.M."/>
            <person name="McCormack J.E."/>
            <person name="Merchant M.E."/>
            <person name="Peterson D.G."/>
            <person name="Pollock D.D."/>
            <person name="Pourmand N."/>
            <person name="Raney B.J."/>
            <person name="Roessler K.A."/>
            <person name="Sanford J.R."/>
            <person name="Sawyer R.H."/>
            <person name="Schmidt C.J."/>
            <person name="Triplett E.W."/>
            <person name="Tuberville T.D."/>
            <person name="Venegas-Anaya M."/>
            <person name="Howard J.T."/>
            <person name="Jarvis E.D."/>
            <person name="Guillette L.J.Jr."/>
            <person name="Glenn T.C."/>
            <person name="Green R.E."/>
            <person name="Ray D.A."/>
        </authorList>
    </citation>
    <scope>NUCLEOTIDE SEQUENCE [LARGE SCALE GENOMIC DNA]</scope>
    <source>
        <strain evidence="2">KSC_2009_1</strain>
    </source>
</reference>
<dbReference type="AlphaFoldDB" id="A0A151P0U7"/>
<evidence type="ECO:0000313" key="3">
    <source>
        <dbReference type="Proteomes" id="UP000050525"/>
    </source>
</evidence>
<feature type="region of interest" description="Disordered" evidence="1">
    <location>
        <begin position="95"/>
        <end position="122"/>
    </location>
</feature>
<evidence type="ECO:0000256" key="1">
    <source>
        <dbReference type="SAM" id="MobiDB-lite"/>
    </source>
</evidence>
<dbReference type="EMBL" id="AKHW03001467">
    <property type="protein sequence ID" value="KYO42479.1"/>
    <property type="molecule type" value="Genomic_DNA"/>
</dbReference>
<organism evidence="2 3">
    <name type="scientific">Alligator mississippiensis</name>
    <name type="common">American alligator</name>
    <dbReference type="NCBI Taxonomy" id="8496"/>
    <lineage>
        <taxon>Eukaryota</taxon>
        <taxon>Metazoa</taxon>
        <taxon>Chordata</taxon>
        <taxon>Craniata</taxon>
        <taxon>Vertebrata</taxon>
        <taxon>Euteleostomi</taxon>
        <taxon>Archelosauria</taxon>
        <taxon>Archosauria</taxon>
        <taxon>Crocodylia</taxon>
        <taxon>Alligatoridae</taxon>
        <taxon>Alligatorinae</taxon>
        <taxon>Alligator</taxon>
    </lineage>
</organism>
<feature type="region of interest" description="Disordered" evidence="1">
    <location>
        <begin position="1"/>
        <end position="28"/>
    </location>
</feature>
<name>A0A151P0U7_ALLMI</name>
<proteinExistence type="predicted"/>
<protein>
    <submittedName>
        <fullName evidence="2">Uncharacterized protein</fullName>
    </submittedName>
</protein>
<keyword evidence="3" id="KW-1185">Reference proteome</keyword>
<comment type="caution">
    <text evidence="2">The sequence shown here is derived from an EMBL/GenBank/DDBJ whole genome shotgun (WGS) entry which is preliminary data.</text>
</comment>
<accession>A0A151P0U7</accession>
<gene>
    <name evidence="2" type="ORF">Y1Q_0022308</name>
</gene>
<sequence>MAVLAPRGWERGSADASEPGAVGGVATRRGEGSCFTPWRFHTFTGLATSPSPAACPGPPSTGRAGRADALLQTPTPWLRAGALARPFSTAHQFHLEEGSGKGSSQTCPAGCSLSPRGSAPLPRSSALSSIVRSLEPSVLGDHGDCAFGELKGTIAAS</sequence>
<dbReference type="Proteomes" id="UP000050525">
    <property type="component" value="Unassembled WGS sequence"/>
</dbReference>